<reference evidence="1 2" key="1">
    <citation type="submission" date="2016-11" db="EMBL/GenBank/DDBJ databases">
        <authorList>
            <person name="Jaros S."/>
            <person name="Januszkiewicz K."/>
            <person name="Wedrychowicz H."/>
        </authorList>
    </citation>
    <scope>NUCLEOTIDE SEQUENCE [LARGE SCALE GENOMIC DNA]</scope>
    <source>
        <strain evidence="1 2">CECT 7868</strain>
    </source>
</reference>
<dbReference type="AlphaFoldDB" id="A0A1M5V3I4"/>
<keyword evidence="2" id="KW-1185">Reference proteome</keyword>
<dbReference type="SUPFAM" id="SSF48613">
    <property type="entry name" value="Heme oxygenase-like"/>
    <property type="match status" value="1"/>
</dbReference>
<dbReference type="InterPro" id="IPR016084">
    <property type="entry name" value="Haem_Oase-like_multi-hlx"/>
</dbReference>
<dbReference type="SMART" id="SM01236">
    <property type="entry name" value="Haem_oxygenase_2"/>
    <property type="match status" value="1"/>
</dbReference>
<dbReference type="Proteomes" id="UP000184608">
    <property type="component" value="Unassembled WGS sequence"/>
</dbReference>
<dbReference type="STRING" id="1216006.VA7868_00256"/>
<evidence type="ECO:0000313" key="2">
    <source>
        <dbReference type="Proteomes" id="UP000184608"/>
    </source>
</evidence>
<protein>
    <submittedName>
        <fullName evidence="1">Heme oxygenase</fullName>
    </submittedName>
</protein>
<accession>A0A1M5V3I4</accession>
<dbReference type="EMBL" id="FQXZ01000005">
    <property type="protein sequence ID" value="SHH69822.1"/>
    <property type="molecule type" value="Genomic_DNA"/>
</dbReference>
<evidence type="ECO:0000313" key="1">
    <source>
        <dbReference type="EMBL" id="SHH69822.1"/>
    </source>
</evidence>
<dbReference type="Gene3D" id="1.20.910.10">
    <property type="entry name" value="Heme oxygenase-like"/>
    <property type="match status" value="1"/>
</dbReference>
<gene>
    <name evidence="1" type="ORF">VA7868_00256</name>
</gene>
<dbReference type="OrthoDB" id="5177824at2"/>
<dbReference type="Pfam" id="PF14518">
    <property type="entry name" value="Haem_oxygenas_2"/>
    <property type="match status" value="1"/>
</dbReference>
<organism evidence="1 2">
    <name type="scientific">Vibrio aerogenes CECT 7868</name>
    <dbReference type="NCBI Taxonomy" id="1216006"/>
    <lineage>
        <taxon>Bacteria</taxon>
        <taxon>Pseudomonadati</taxon>
        <taxon>Pseudomonadota</taxon>
        <taxon>Gammaproteobacteria</taxon>
        <taxon>Vibrionales</taxon>
        <taxon>Vibrionaceae</taxon>
        <taxon>Vibrio</taxon>
    </lineage>
</organism>
<name>A0A1M5V3I4_9VIBR</name>
<sequence length="222" mass="24787">MSHFFTTLQEATRPAREAMLSAPIVAACERGDISLTQYHRFLSQAYHHVKHTVPLLMACGSRLGESHEWVRAAIAEYIEEEIGHHEWILNDIQACGGDAEAVRNNQGEGAMGMPIELMLAYLYHNIDRGHPMALFGMVWVLEGTSVGIGAQVAKQVKNTLNLDDESLTYLTSHSELDQDHIRFFAELMDKVENPQEQAAIIDAANMVFHLYGQMLHSLTASV</sequence>
<dbReference type="RefSeq" id="WP_073602048.1">
    <property type="nucleotide sequence ID" value="NZ_FQXZ01000005.1"/>
</dbReference>
<proteinExistence type="predicted"/>